<dbReference type="Proteomes" id="UP000070598">
    <property type="component" value="Unassembled WGS sequence"/>
</dbReference>
<dbReference type="EMBL" id="JYIK01000931">
    <property type="protein sequence ID" value="KWX08849.1"/>
    <property type="molecule type" value="Genomic_DNA"/>
</dbReference>
<dbReference type="InterPro" id="IPR002347">
    <property type="entry name" value="SDR_fam"/>
</dbReference>
<feature type="non-terminal residue" evidence="3">
    <location>
        <position position="1"/>
    </location>
</feature>
<evidence type="ECO:0000256" key="1">
    <source>
        <dbReference type="ARBA" id="ARBA00006484"/>
    </source>
</evidence>
<comment type="similarity">
    <text evidence="1">Belongs to the short-chain dehydrogenases/reductases (SDR) family.</text>
</comment>
<dbReference type="PATRIC" id="fig|1469144.9.peg.2667"/>
<organism evidence="3 4">
    <name type="scientific">Carbonactinospora thermoautotrophica</name>
    <dbReference type="NCBI Taxonomy" id="1469144"/>
    <lineage>
        <taxon>Bacteria</taxon>
        <taxon>Bacillati</taxon>
        <taxon>Actinomycetota</taxon>
        <taxon>Actinomycetes</taxon>
        <taxon>Kitasatosporales</taxon>
        <taxon>Carbonactinosporaceae</taxon>
        <taxon>Carbonactinospora</taxon>
    </lineage>
</organism>
<name>A0A132NFL2_9ACTN</name>
<keyword evidence="2" id="KW-0560">Oxidoreductase</keyword>
<dbReference type="InterPro" id="IPR051122">
    <property type="entry name" value="SDR_DHRS6-like"/>
</dbReference>
<dbReference type="Gene3D" id="3.40.50.720">
    <property type="entry name" value="NAD(P)-binding Rossmann-like Domain"/>
    <property type="match status" value="1"/>
</dbReference>
<dbReference type="PANTHER" id="PTHR43477">
    <property type="entry name" value="DIHYDROANTICAPSIN 7-DEHYDROGENASE"/>
    <property type="match status" value="1"/>
</dbReference>
<dbReference type="PRINTS" id="PR00081">
    <property type="entry name" value="GDHRDH"/>
</dbReference>
<dbReference type="GO" id="GO:0016491">
    <property type="term" value="F:oxidoreductase activity"/>
    <property type="evidence" value="ECO:0007669"/>
    <property type="project" value="UniProtKB-KW"/>
</dbReference>
<protein>
    <submittedName>
        <fullName evidence="3">3-oxoacyl-ACP reductase</fullName>
    </submittedName>
</protein>
<dbReference type="RefSeq" id="WP_158013558.1">
    <property type="nucleotide sequence ID" value="NZ_JYIK01000931.1"/>
</dbReference>
<evidence type="ECO:0000313" key="3">
    <source>
        <dbReference type="EMBL" id="KWX08849.1"/>
    </source>
</evidence>
<gene>
    <name evidence="3" type="ORF">TR74_13130</name>
</gene>
<accession>A0A132NFL2</accession>
<dbReference type="SUPFAM" id="SSF51735">
    <property type="entry name" value="NAD(P)-binding Rossmann-fold domains"/>
    <property type="match status" value="1"/>
</dbReference>
<sequence>VFHAVRLIRAGVPHLRHRGGGAAVIVSSISGWKPAPRAQYGSAKAAQIYLAASLAWELAEDGIRVNAVSPGSLLVPGGGWERLRRADPAAYERFASQEFPAGRLGAPEDVANVVAFLLSEEARWVNGANIPVDGGQGSPSAFGY</sequence>
<proteinExistence type="inferred from homology"/>
<dbReference type="InterPro" id="IPR036291">
    <property type="entry name" value="NAD(P)-bd_dom_sf"/>
</dbReference>
<dbReference type="CDD" id="cd05233">
    <property type="entry name" value="SDR_c"/>
    <property type="match status" value="1"/>
</dbReference>
<dbReference type="PANTHER" id="PTHR43477:SF1">
    <property type="entry name" value="DIHYDROANTICAPSIN 7-DEHYDROGENASE"/>
    <property type="match status" value="1"/>
</dbReference>
<dbReference type="Pfam" id="PF13561">
    <property type="entry name" value="adh_short_C2"/>
    <property type="match status" value="1"/>
</dbReference>
<evidence type="ECO:0000313" key="4">
    <source>
        <dbReference type="Proteomes" id="UP000070598"/>
    </source>
</evidence>
<evidence type="ECO:0000256" key="2">
    <source>
        <dbReference type="ARBA" id="ARBA00023002"/>
    </source>
</evidence>
<reference evidence="4" key="1">
    <citation type="submission" date="2015-02" db="EMBL/GenBank/DDBJ databases">
        <title>Physiological reanalysis, assessment of diazotrophy, and genome sequences of multiple isolates of Streptomyces thermoautotrophicus.</title>
        <authorList>
            <person name="MacKellar D.C."/>
            <person name="Lieber L."/>
            <person name="Norman J."/>
            <person name="Bolger A."/>
            <person name="Tobin C."/>
            <person name="Murray J.W."/>
            <person name="Friesen M."/>
            <person name="Prell J."/>
        </authorList>
    </citation>
    <scope>NUCLEOTIDE SEQUENCE [LARGE SCALE GENOMIC DNA]</scope>
    <source>
        <strain evidence="4">UBT1</strain>
    </source>
</reference>
<dbReference type="AlphaFoldDB" id="A0A132NFL2"/>
<comment type="caution">
    <text evidence="3">The sequence shown here is derived from an EMBL/GenBank/DDBJ whole genome shotgun (WGS) entry which is preliminary data.</text>
</comment>